<name>A0A822Z487_NELNU</name>
<sequence>MLASSLRILRTLPNHKFEHEQATKFYISSTSE</sequence>
<reference evidence="1 2" key="1">
    <citation type="journal article" date="2020" name="Mol. Biol. Evol.">
        <title>Distinct Expression and Methylation Patterns for Genes with Different Fates following a Single Whole-Genome Duplication in Flowering Plants.</title>
        <authorList>
            <person name="Shi T."/>
            <person name="Rahmani R.S."/>
            <person name="Gugger P.F."/>
            <person name="Wang M."/>
            <person name="Li H."/>
            <person name="Zhang Y."/>
            <person name="Li Z."/>
            <person name="Wang Q."/>
            <person name="Van de Peer Y."/>
            <person name="Marchal K."/>
            <person name="Chen J."/>
        </authorList>
    </citation>
    <scope>NUCLEOTIDE SEQUENCE [LARGE SCALE GENOMIC DNA]</scope>
    <source>
        <tissue evidence="1">Leaf</tissue>
    </source>
</reference>
<dbReference type="AlphaFoldDB" id="A0A822Z487"/>
<evidence type="ECO:0000313" key="1">
    <source>
        <dbReference type="EMBL" id="DAD39872.1"/>
    </source>
</evidence>
<protein>
    <submittedName>
        <fullName evidence="1">Uncharacterized protein</fullName>
    </submittedName>
</protein>
<accession>A0A822Z487</accession>
<dbReference type="Proteomes" id="UP000607653">
    <property type="component" value="Unassembled WGS sequence"/>
</dbReference>
<gene>
    <name evidence="1" type="ORF">HUJ06_014195</name>
</gene>
<organism evidence="1 2">
    <name type="scientific">Nelumbo nucifera</name>
    <name type="common">Sacred lotus</name>
    <dbReference type="NCBI Taxonomy" id="4432"/>
    <lineage>
        <taxon>Eukaryota</taxon>
        <taxon>Viridiplantae</taxon>
        <taxon>Streptophyta</taxon>
        <taxon>Embryophyta</taxon>
        <taxon>Tracheophyta</taxon>
        <taxon>Spermatophyta</taxon>
        <taxon>Magnoliopsida</taxon>
        <taxon>Proteales</taxon>
        <taxon>Nelumbonaceae</taxon>
        <taxon>Nelumbo</taxon>
    </lineage>
</organism>
<evidence type="ECO:0000313" key="2">
    <source>
        <dbReference type="Proteomes" id="UP000607653"/>
    </source>
</evidence>
<proteinExistence type="predicted"/>
<dbReference type="EMBL" id="DUZY01000005">
    <property type="protein sequence ID" value="DAD39872.1"/>
    <property type="molecule type" value="Genomic_DNA"/>
</dbReference>
<keyword evidence="2" id="KW-1185">Reference proteome</keyword>
<comment type="caution">
    <text evidence="1">The sequence shown here is derived from an EMBL/GenBank/DDBJ whole genome shotgun (WGS) entry which is preliminary data.</text>
</comment>